<feature type="region of interest" description="Disordered" evidence="1">
    <location>
        <begin position="1"/>
        <end position="75"/>
    </location>
</feature>
<dbReference type="Proteomes" id="UP000812966">
    <property type="component" value="Unassembled WGS sequence"/>
</dbReference>
<comment type="caution">
    <text evidence="2">The sequence shown here is derived from an EMBL/GenBank/DDBJ whole genome shotgun (WGS) entry which is preliminary data.</text>
</comment>
<proteinExistence type="predicted"/>
<name>A0A8K0NPM6_9TREE</name>
<keyword evidence="3" id="KW-1185">Reference proteome</keyword>
<evidence type="ECO:0000313" key="2">
    <source>
        <dbReference type="EMBL" id="KAG7562698.1"/>
    </source>
</evidence>
<sequence length="212" mass="23628">MAKKKKGLAPVNRGFATTSQPKKAVPVVEEAPEAEEPVVNESNNLKDGKPGGGAKAGDQKNGTAADGKAAATGEDDWENEFELEEGIYQGYVERLQEKGEKEINRIIKAIEFDRRMNKGYITLNLEESLQEELLELNKTTVRRPAEPLKIPTSQQEKEKTLLKLYINFGVLTRLGYQEETVLKCLEVVGEKGGWEEGLDWLLTNVGKPEQQK</sequence>
<protein>
    <submittedName>
        <fullName evidence="2">Uncharacterized protein</fullName>
    </submittedName>
</protein>
<feature type="compositionally biased region" description="Low complexity" evidence="1">
    <location>
        <begin position="59"/>
        <end position="72"/>
    </location>
</feature>
<evidence type="ECO:0000256" key="1">
    <source>
        <dbReference type="SAM" id="MobiDB-lite"/>
    </source>
</evidence>
<dbReference type="AlphaFoldDB" id="A0A8K0NPM6"/>
<dbReference type="EMBL" id="JABELV010000027">
    <property type="protein sequence ID" value="KAG7562698.1"/>
    <property type="molecule type" value="Genomic_DNA"/>
</dbReference>
<organism evidence="2 3">
    <name type="scientific">Filobasidium floriforme</name>
    <dbReference type="NCBI Taxonomy" id="5210"/>
    <lineage>
        <taxon>Eukaryota</taxon>
        <taxon>Fungi</taxon>
        <taxon>Dikarya</taxon>
        <taxon>Basidiomycota</taxon>
        <taxon>Agaricomycotina</taxon>
        <taxon>Tremellomycetes</taxon>
        <taxon>Filobasidiales</taxon>
        <taxon>Filobasidiaceae</taxon>
        <taxon>Filobasidium</taxon>
    </lineage>
</organism>
<gene>
    <name evidence="2" type="ORF">FFLO_01858</name>
</gene>
<evidence type="ECO:0000313" key="3">
    <source>
        <dbReference type="Proteomes" id="UP000812966"/>
    </source>
</evidence>
<reference evidence="2" key="1">
    <citation type="submission" date="2020-04" db="EMBL/GenBank/DDBJ databases">
        <title>Analysis of mating type loci in Filobasidium floriforme.</title>
        <authorList>
            <person name="Nowrousian M."/>
        </authorList>
    </citation>
    <scope>NUCLEOTIDE SEQUENCE</scope>
    <source>
        <strain evidence="2">CBS 6242</strain>
    </source>
</reference>
<accession>A0A8K0NPM6</accession>